<reference evidence="1 2" key="1">
    <citation type="journal article" date="2019" name="Int. J. Syst. Evol. Microbiol.">
        <title>The Global Catalogue of Microorganisms (GCM) 10K type strain sequencing project: providing services to taxonomists for standard genome sequencing and annotation.</title>
        <authorList>
            <consortium name="The Broad Institute Genomics Platform"/>
            <consortium name="The Broad Institute Genome Sequencing Center for Infectious Disease"/>
            <person name="Wu L."/>
            <person name="Ma J."/>
        </authorList>
    </citation>
    <scope>NUCLEOTIDE SEQUENCE [LARGE SCALE GENOMIC DNA]</scope>
    <source>
        <strain evidence="1 2">CGMCC 1.3240</strain>
    </source>
</reference>
<dbReference type="EMBL" id="JBHSXQ010000006">
    <property type="protein sequence ID" value="MFC6906918.1"/>
    <property type="molecule type" value="Genomic_DNA"/>
</dbReference>
<sequence length="166" mass="19313">MPGELMDRGQFLSLQLIGIEYIDMTLNMYNQDMTYSGLLIGVVVENHSDETCEWDQSALEFIDTNGFTYRQRDTMKESWLDEVIPGGWHADLRELKPNRKYRLLTFVADFHSELGVISFEEEARYLLQTMDWDNEQVERIEIDVSHLSENNIGSLPEIVDAFAKHS</sequence>
<organism evidence="1 2">
    <name type="scientific">Halalkalicoccus tibetensis</name>
    <dbReference type="NCBI Taxonomy" id="175632"/>
    <lineage>
        <taxon>Archaea</taxon>
        <taxon>Methanobacteriati</taxon>
        <taxon>Methanobacteriota</taxon>
        <taxon>Stenosarchaea group</taxon>
        <taxon>Halobacteria</taxon>
        <taxon>Halobacteriales</taxon>
        <taxon>Halococcaceae</taxon>
        <taxon>Halalkalicoccus</taxon>
    </lineage>
</organism>
<proteinExistence type="predicted"/>
<dbReference type="RefSeq" id="WP_340605498.1">
    <property type="nucleotide sequence ID" value="NZ_JBBMXV010000006.1"/>
</dbReference>
<accession>A0ABD5V9I5</accession>
<dbReference type="Proteomes" id="UP001596312">
    <property type="component" value="Unassembled WGS sequence"/>
</dbReference>
<keyword evidence="2" id="KW-1185">Reference proteome</keyword>
<evidence type="ECO:0000313" key="2">
    <source>
        <dbReference type="Proteomes" id="UP001596312"/>
    </source>
</evidence>
<protein>
    <submittedName>
        <fullName evidence="1">Uncharacterized protein</fullName>
    </submittedName>
</protein>
<comment type="caution">
    <text evidence="1">The sequence shown here is derived from an EMBL/GenBank/DDBJ whole genome shotgun (WGS) entry which is preliminary data.</text>
</comment>
<gene>
    <name evidence="1" type="ORF">ACFQGH_17130</name>
</gene>
<evidence type="ECO:0000313" key="1">
    <source>
        <dbReference type="EMBL" id="MFC6906918.1"/>
    </source>
</evidence>
<dbReference type="AlphaFoldDB" id="A0ABD5V9I5"/>
<name>A0ABD5V9I5_9EURY</name>